<protein>
    <recommendedName>
        <fullName evidence="2">DUF222 domain-containing protein</fullName>
    </recommendedName>
</protein>
<evidence type="ECO:0000259" key="2">
    <source>
        <dbReference type="Pfam" id="PF02720"/>
    </source>
</evidence>
<evidence type="ECO:0000313" key="3">
    <source>
        <dbReference type="EMBL" id="GAA1944570.1"/>
    </source>
</evidence>
<name>A0ABN2Q5A3_9PSEU</name>
<dbReference type="Pfam" id="PF02720">
    <property type="entry name" value="DUF222"/>
    <property type="match status" value="1"/>
</dbReference>
<reference evidence="3 4" key="1">
    <citation type="journal article" date="2019" name="Int. J. Syst. Evol. Microbiol.">
        <title>The Global Catalogue of Microorganisms (GCM) 10K type strain sequencing project: providing services to taxonomists for standard genome sequencing and annotation.</title>
        <authorList>
            <consortium name="The Broad Institute Genomics Platform"/>
            <consortium name="The Broad Institute Genome Sequencing Center for Infectious Disease"/>
            <person name="Wu L."/>
            <person name="Ma J."/>
        </authorList>
    </citation>
    <scope>NUCLEOTIDE SEQUENCE [LARGE SCALE GENOMIC DNA]</scope>
    <source>
        <strain evidence="3 4">JCM 14545</strain>
    </source>
</reference>
<dbReference type="Proteomes" id="UP001501116">
    <property type="component" value="Unassembled WGS sequence"/>
</dbReference>
<keyword evidence="4" id="KW-1185">Reference proteome</keyword>
<dbReference type="InterPro" id="IPR003870">
    <property type="entry name" value="DUF222"/>
</dbReference>
<feature type="domain" description="DUF222" evidence="2">
    <location>
        <begin position="5"/>
        <end position="94"/>
    </location>
</feature>
<organism evidence="3 4">
    <name type="scientific">Amycolatopsis minnesotensis</name>
    <dbReference type="NCBI Taxonomy" id="337894"/>
    <lineage>
        <taxon>Bacteria</taxon>
        <taxon>Bacillati</taxon>
        <taxon>Actinomycetota</taxon>
        <taxon>Actinomycetes</taxon>
        <taxon>Pseudonocardiales</taxon>
        <taxon>Pseudonocardiaceae</taxon>
        <taxon>Amycolatopsis</taxon>
    </lineage>
</organism>
<dbReference type="EMBL" id="BAAANN010000003">
    <property type="protein sequence ID" value="GAA1944570.1"/>
    <property type="molecule type" value="Genomic_DNA"/>
</dbReference>
<sequence length="160" mass="17304">MEMVALAASRPESPNRSGGRADLIVTIPLADLKRELGAACLDMVTDITASEARILACDCKVIPAILDGAGQPLAMGRARRLVTEAIRLMLAIRDRGCCFPGARGGRVIARRITCCPGTPVARLTWATQTRMVGVGPWRRPQNHPPHPRRSIPSFLTSQRS</sequence>
<evidence type="ECO:0000256" key="1">
    <source>
        <dbReference type="SAM" id="MobiDB-lite"/>
    </source>
</evidence>
<gene>
    <name evidence="3" type="ORF">GCM10009754_10350</name>
</gene>
<proteinExistence type="predicted"/>
<accession>A0ABN2Q5A3</accession>
<evidence type="ECO:0000313" key="4">
    <source>
        <dbReference type="Proteomes" id="UP001501116"/>
    </source>
</evidence>
<feature type="region of interest" description="Disordered" evidence="1">
    <location>
        <begin position="134"/>
        <end position="160"/>
    </location>
</feature>
<comment type="caution">
    <text evidence="3">The sequence shown here is derived from an EMBL/GenBank/DDBJ whole genome shotgun (WGS) entry which is preliminary data.</text>
</comment>